<dbReference type="Pfam" id="PF13600">
    <property type="entry name" value="DUF4140"/>
    <property type="match status" value="1"/>
</dbReference>
<feature type="region of interest" description="Disordered" evidence="1">
    <location>
        <begin position="751"/>
        <end position="774"/>
    </location>
</feature>
<dbReference type="InterPro" id="IPR025554">
    <property type="entry name" value="DUF4140"/>
</dbReference>
<gene>
    <name evidence="4" type="ORF">C6Y14_14730</name>
</gene>
<evidence type="ECO:0008006" key="6">
    <source>
        <dbReference type="Google" id="ProtNLM"/>
    </source>
</evidence>
<dbReference type="InterPro" id="IPR011935">
    <property type="entry name" value="CHP02231"/>
</dbReference>
<feature type="region of interest" description="Disordered" evidence="1">
    <location>
        <begin position="188"/>
        <end position="210"/>
    </location>
</feature>
<proteinExistence type="predicted"/>
<feature type="region of interest" description="Disordered" evidence="1">
    <location>
        <begin position="41"/>
        <end position="73"/>
    </location>
</feature>
<dbReference type="PANTHER" id="PTHR31005">
    <property type="entry name" value="DUF4139 DOMAIN-CONTAINING PROTEIN"/>
    <property type="match status" value="1"/>
</dbReference>
<name>A0A2P8Q890_9ACTN</name>
<dbReference type="InterPro" id="IPR037291">
    <property type="entry name" value="DUF4139"/>
</dbReference>
<dbReference type="PANTHER" id="PTHR31005:SF8">
    <property type="entry name" value="DUF4139 DOMAIN-CONTAINING PROTEIN"/>
    <property type="match status" value="1"/>
</dbReference>
<dbReference type="Proteomes" id="UP000240429">
    <property type="component" value="Unassembled WGS sequence"/>
</dbReference>
<feature type="compositionally biased region" description="Basic and acidic residues" evidence="1">
    <location>
        <begin position="57"/>
        <end position="73"/>
    </location>
</feature>
<evidence type="ECO:0000256" key="1">
    <source>
        <dbReference type="SAM" id="MobiDB-lite"/>
    </source>
</evidence>
<dbReference type="OrthoDB" id="580912at2"/>
<evidence type="ECO:0000313" key="4">
    <source>
        <dbReference type="EMBL" id="PSM42469.1"/>
    </source>
</evidence>
<feature type="domain" description="DUF4139" evidence="2">
    <location>
        <begin position="297"/>
        <end position="795"/>
    </location>
</feature>
<dbReference type="AlphaFoldDB" id="A0A2P8Q890"/>
<evidence type="ECO:0000313" key="5">
    <source>
        <dbReference type="Proteomes" id="UP000240429"/>
    </source>
</evidence>
<comment type="caution">
    <text evidence="4">The sequence shown here is derived from an EMBL/GenBank/DDBJ whole genome shotgun (WGS) entry which is preliminary data.</text>
</comment>
<evidence type="ECO:0000259" key="3">
    <source>
        <dbReference type="Pfam" id="PF13600"/>
    </source>
</evidence>
<feature type="region of interest" description="Disordered" evidence="1">
    <location>
        <begin position="438"/>
        <end position="512"/>
    </location>
</feature>
<feature type="domain" description="DUF4140" evidence="3">
    <location>
        <begin position="90"/>
        <end position="179"/>
    </location>
</feature>
<sequence length="807" mass="85836">MGFIIVPGPSEALSRRTHPVRRCRTHLRTCSRPDLLTGRLRTPVPSGVRCQPYGHGRPYEDSREQSQEHRQGEHLKAEATQIWDSALDSVVVYAQGALCRRVARGGVPPDGRVRITGLPRALGPGSLAARVVGASGVRVVEARVEVDSVPNDGPAPDELEREVERLHEECAAVRARRDRQLGLVEEVRGLRPIPPAPDPERDDPPRPTPVDAWLELSDFVDARLADLHARLDASEEALLHAEHDLSVAVDALARSSTDTPPAHVSTTVSALVTLARTPDGQAAEQDTDVEPEPEVEVELEYEVPGAVWIPAYRLDHRQGDGSGRLVLRASVAQRTGEDWNSVRLSLATADLRRRTDLPRLRSIRIGRRQPAPAPSGWREPPAGLSDLFTGYDVAAPRTAAPRTSARGTRPAAARKAAVMPPMAAGAVGAVQAYDTGPHASAVHAPQPPQPAPAPQEYGPAAPPPVPAQAAYFPAPPMPRAAYGAPPPPAPGSSGSSTVPPSAPGGPPALAAPVAPVAPSGAMPAAPPVGPPHPSGAELDYAALVLAGPEEQAGRRGLLFPDSSFDPVATERRRDAESVASLPLPGHAVRPRESAGSFDHRFDAHARTDIPSDGTWHTVTITEIPVGLRTEYLCVPSVEETVYTTLVLSNATDQALLAGPVEVTVDDDFLLTTALPTLAPGGTRRVGLGPAEAIRVTRRTELRESSSGLRNTTTVLDHRVHVELVNRLARPVAVEVRERVPVTSDPDIRIDERADWTTPEEGAGPDTLAPGTRVRRVELPAQGSATLDGGYEIRIPAGKALVDGNRRS</sequence>
<dbReference type="EMBL" id="PYBJ01000008">
    <property type="protein sequence ID" value="PSM42469.1"/>
    <property type="molecule type" value="Genomic_DNA"/>
</dbReference>
<reference evidence="4 5" key="1">
    <citation type="submission" date="2018-03" db="EMBL/GenBank/DDBJ databases">
        <title>Streptomyces dioscori sp. nov., a novel endophytic actinobacterium isolated from bulbil of Dioscorea bulbifera L.</title>
        <authorList>
            <person name="Zhikuan W."/>
        </authorList>
    </citation>
    <scope>NUCLEOTIDE SEQUENCE [LARGE SCALE GENOMIC DNA]</scope>
    <source>
        <strain evidence="4 5">A217</strain>
    </source>
</reference>
<dbReference type="Pfam" id="PF13598">
    <property type="entry name" value="DUF4139"/>
    <property type="match status" value="1"/>
</dbReference>
<accession>A0A2P8Q890</accession>
<protein>
    <recommendedName>
        <fullName evidence="6">DUF4139 domain-containing protein</fullName>
    </recommendedName>
</protein>
<keyword evidence="5" id="KW-1185">Reference proteome</keyword>
<feature type="compositionally biased region" description="Pro residues" evidence="1">
    <location>
        <begin position="473"/>
        <end position="490"/>
    </location>
</feature>
<organism evidence="4 5">
    <name type="scientific">Streptomyces dioscori</name>
    <dbReference type="NCBI Taxonomy" id="2109333"/>
    <lineage>
        <taxon>Bacteria</taxon>
        <taxon>Bacillati</taxon>
        <taxon>Actinomycetota</taxon>
        <taxon>Actinomycetes</taxon>
        <taxon>Kitasatosporales</taxon>
        <taxon>Streptomycetaceae</taxon>
        <taxon>Streptomyces</taxon>
        <taxon>Streptomyces aurantiacus group</taxon>
    </lineage>
</organism>
<evidence type="ECO:0000259" key="2">
    <source>
        <dbReference type="Pfam" id="PF13598"/>
    </source>
</evidence>